<dbReference type="FunFam" id="3.30.1550.10:FF:000006">
    <property type="entry name" value="50S ribosomal protein L11"/>
    <property type="match status" value="1"/>
</dbReference>
<evidence type="ECO:0000259" key="8">
    <source>
        <dbReference type="Pfam" id="PF00298"/>
    </source>
</evidence>
<reference evidence="12" key="2">
    <citation type="journal article" date="2020" name="Elife">
        <title>Ciliate mitoribosome illuminates evolutionary steps of mitochondrial translation.</title>
        <authorList>
            <person name="Tobiasson V."/>
            <person name="Amunts A."/>
        </authorList>
    </citation>
    <scope>STRUCTURE BY ELECTRON MICROSCOPY (3.70 ANGSTROMS)</scope>
</reference>
<dbReference type="Pfam" id="PF00298">
    <property type="entry name" value="Ribosomal_L11"/>
    <property type="match status" value="1"/>
</dbReference>
<dbReference type="PDB" id="6Z1P">
    <property type="method" value="EM"/>
    <property type="resolution" value="3.70 A"/>
    <property type="chains" value="An=1-158"/>
</dbReference>
<keyword evidence="3" id="KW-0699">rRNA-binding</keyword>
<evidence type="ECO:0000256" key="3">
    <source>
        <dbReference type="ARBA" id="ARBA00022730"/>
    </source>
</evidence>
<dbReference type="GO" id="GO:0003735">
    <property type="term" value="F:structural constituent of ribosome"/>
    <property type="evidence" value="ECO:0007669"/>
    <property type="project" value="InterPro"/>
</dbReference>
<dbReference type="HAMAP" id="MF_00736">
    <property type="entry name" value="Ribosomal_uL11"/>
    <property type="match status" value="1"/>
</dbReference>
<feature type="domain" description="Large ribosomal subunit protein uL11 C-terminal" evidence="8">
    <location>
        <begin position="71"/>
        <end position="142"/>
    </location>
</feature>
<dbReference type="RefSeq" id="XP_012655101.1">
    <property type="nucleotide sequence ID" value="XM_012799647.1"/>
</dbReference>
<sequence>MAEIKAIINLRLLAGIAKPNPKMGQSLGPLGINMMHFCKDFNAATAHIRSDIPLRVQVAAKVDRSYSYIIKPPETSWLIKKVIMKEKLTQYAGHVNLDYIDVRYVYEIAKIKKEIDIDFKRATLESICNCIIGQCNSMGVNVSIIDEKPKPFNPKAKV</sequence>
<dbReference type="EMDB" id="EMD-11032"/>
<dbReference type="FunCoup" id="W7XH77">
    <property type="interactions" value="379"/>
</dbReference>
<dbReference type="SUPFAM" id="SSF46906">
    <property type="entry name" value="Ribosomal protein L11, C-terminal domain"/>
    <property type="match status" value="1"/>
</dbReference>
<evidence type="ECO:0007829" key="12">
    <source>
        <dbReference type="PDB" id="6Z1P"/>
    </source>
</evidence>
<keyword evidence="2" id="KW-0488">Methylation</keyword>
<evidence type="ECO:0000256" key="2">
    <source>
        <dbReference type="ARBA" id="ARBA00022481"/>
    </source>
</evidence>
<keyword evidence="5 7" id="KW-0689">Ribosomal protein</keyword>
<dbReference type="STRING" id="312017.W7XH77"/>
<name>W7XH77_TETTS</name>
<evidence type="ECO:0000259" key="9">
    <source>
        <dbReference type="Pfam" id="PF03946"/>
    </source>
</evidence>
<dbReference type="PANTHER" id="PTHR11661:SF1">
    <property type="entry name" value="LARGE RIBOSOMAL SUBUNIT PROTEIN UL11M"/>
    <property type="match status" value="1"/>
</dbReference>
<evidence type="ECO:0000256" key="7">
    <source>
        <dbReference type="RuleBase" id="RU003978"/>
    </source>
</evidence>
<dbReference type="AlphaFoldDB" id="W7XH77"/>
<gene>
    <name evidence="10" type="ORF">TTHERM_000585349</name>
</gene>
<dbReference type="EMBL" id="GG662510">
    <property type="protein sequence ID" value="EWS72379.1"/>
    <property type="molecule type" value="Genomic_DNA"/>
</dbReference>
<dbReference type="GO" id="GO:0070180">
    <property type="term" value="F:large ribosomal subunit rRNA binding"/>
    <property type="evidence" value="ECO:0007669"/>
    <property type="project" value="TreeGrafter"/>
</dbReference>
<protein>
    <submittedName>
        <fullName evidence="10">Ribosomal protein L11, amine-terminal domain protein</fullName>
    </submittedName>
</protein>
<evidence type="ECO:0000256" key="4">
    <source>
        <dbReference type="ARBA" id="ARBA00022884"/>
    </source>
</evidence>
<dbReference type="InterPro" id="IPR020784">
    <property type="entry name" value="Ribosomal_uL11_N"/>
</dbReference>
<accession>W7XH77</accession>
<evidence type="ECO:0000256" key="1">
    <source>
        <dbReference type="ARBA" id="ARBA00010537"/>
    </source>
</evidence>
<dbReference type="GeneID" id="24439719"/>
<dbReference type="GO" id="GO:0005762">
    <property type="term" value="C:mitochondrial large ribosomal subunit"/>
    <property type="evidence" value="ECO:0007669"/>
    <property type="project" value="TreeGrafter"/>
</dbReference>
<dbReference type="InterPro" id="IPR020783">
    <property type="entry name" value="Ribosomal_uL11_C"/>
</dbReference>
<keyword evidence="6 7" id="KW-0687">Ribonucleoprotein</keyword>
<dbReference type="CDD" id="cd00349">
    <property type="entry name" value="Ribosomal_L11"/>
    <property type="match status" value="1"/>
</dbReference>
<keyword evidence="11" id="KW-1185">Reference proteome</keyword>
<dbReference type="OrthoDB" id="1091498at2759"/>
<dbReference type="Pfam" id="PF03946">
    <property type="entry name" value="Ribosomal_L11_N"/>
    <property type="match status" value="1"/>
</dbReference>
<keyword evidence="12" id="KW-0002">3D-structure</keyword>
<evidence type="ECO:0000256" key="5">
    <source>
        <dbReference type="ARBA" id="ARBA00022980"/>
    </source>
</evidence>
<keyword evidence="4" id="KW-0694">RNA-binding</keyword>
<dbReference type="Gene3D" id="1.10.10.250">
    <property type="entry name" value="Ribosomal protein L11, C-terminal domain"/>
    <property type="match status" value="1"/>
</dbReference>
<dbReference type="InterPro" id="IPR036796">
    <property type="entry name" value="Ribosomal_uL11_N_sf"/>
</dbReference>
<evidence type="ECO:0000256" key="6">
    <source>
        <dbReference type="ARBA" id="ARBA00023274"/>
    </source>
</evidence>
<dbReference type="GO" id="GO:0006412">
    <property type="term" value="P:translation"/>
    <property type="evidence" value="ECO:0007669"/>
    <property type="project" value="InterPro"/>
</dbReference>
<dbReference type="SUPFAM" id="SSF54747">
    <property type="entry name" value="Ribosomal L11/L12e N-terminal domain"/>
    <property type="match status" value="1"/>
</dbReference>
<dbReference type="SMART" id="SM00649">
    <property type="entry name" value="RL11"/>
    <property type="match status" value="1"/>
</dbReference>
<dbReference type="InterPro" id="IPR000911">
    <property type="entry name" value="Ribosomal_uL11"/>
</dbReference>
<dbReference type="Proteomes" id="UP000009168">
    <property type="component" value="Unassembled WGS sequence"/>
</dbReference>
<reference evidence="11" key="1">
    <citation type="journal article" date="2006" name="PLoS Biol.">
        <title>Macronuclear genome sequence of the ciliate Tetrahymena thermophila, a model eukaryote.</title>
        <authorList>
            <person name="Eisen J.A."/>
            <person name="Coyne R.S."/>
            <person name="Wu M."/>
            <person name="Wu D."/>
            <person name="Thiagarajan M."/>
            <person name="Wortman J.R."/>
            <person name="Badger J.H."/>
            <person name="Ren Q."/>
            <person name="Amedeo P."/>
            <person name="Jones K.M."/>
            <person name="Tallon L.J."/>
            <person name="Delcher A.L."/>
            <person name="Salzberg S.L."/>
            <person name="Silva J.C."/>
            <person name="Haas B.J."/>
            <person name="Majoros W.H."/>
            <person name="Farzad M."/>
            <person name="Carlton J.M."/>
            <person name="Smith R.K. Jr."/>
            <person name="Garg J."/>
            <person name="Pearlman R.E."/>
            <person name="Karrer K.M."/>
            <person name="Sun L."/>
            <person name="Manning G."/>
            <person name="Elde N.C."/>
            <person name="Turkewitz A.P."/>
            <person name="Asai D.J."/>
            <person name="Wilkes D.E."/>
            <person name="Wang Y."/>
            <person name="Cai H."/>
            <person name="Collins K."/>
            <person name="Stewart B.A."/>
            <person name="Lee S.R."/>
            <person name="Wilamowska K."/>
            <person name="Weinberg Z."/>
            <person name="Ruzzo W.L."/>
            <person name="Wloga D."/>
            <person name="Gaertig J."/>
            <person name="Frankel J."/>
            <person name="Tsao C.-C."/>
            <person name="Gorovsky M.A."/>
            <person name="Keeling P.J."/>
            <person name="Waller R.F."/>
            <person name="Patron N.J."/>
            <person name="Cherry J.M."/>
            <person name="Stover N.A."/>
            <person name="Krieger C.J."/>
            <person name="del Toro C."/>
            <person name="Ryder H.F."/>
            <person name="Williamson S.C."/>
            <person name="Barbeau R.A."/>
            <person name="Hamilton E.P."/>
            <person name="Orias E."/>
        </authorList>
    </citation>
    <scope>NUCLEOTIDE SEQUENCE [LARGE SCALE GENOMIC DNA]</scope>
    <source>
        <strain evidence="11">SB210</strain>
    </source>
</reference>
<comment type="similarity">
    <text evidence="1 7">Belongs to the universal ribosomal protein uL11 family.</text>
</comment>
<evidence type="ECO:0000313" key="10">
    <source>
        <dbReference type="EMBL" id="EWS72379.1"/>
    </source>
</evidence>
<dbReference type="Gene3D" id="3.30.1550.10">
    <property type="entry name" value="Ribosomal protein L11/L12, N-terminal domain"/>
    <property type="match status" value="1"/>
</dbReference>
<dbReference type="InParanoid" id="W7XH77"/>
<evidence type="ECO:0000313" key="11">
    <source>
        <dbReference type="Proteomes" id="UP000009168"/>
    </source>
</evidence>
<feature type="domain" description="Large ribosomal subunit protein uL11 N-terminal" evidence="9">
    <location>
        <begin position="8"/>
        <end position="66"/>
    </location>
</feature>
<organism evidence="10 11">
    <name type="scientific">Tetrahymena thermophila (strain SB210)</name>
    <dbReference type="NCBI Taxonomy" id="312017"/>
    <lineage>
        <taxon>Eukaryota</taxon>
        <taxon>Sar</taxon>
        <taxon>Alveolata</taxon>
        <taxon>Ciliophora</taxon>
        <taxon>Intramacronucleata</taxon>
        <taxon>Oligohymenophorea</taxon>
        <taxon>Hymenostomatida</taxon>
        <taxon>Tetrahymenina</taxon>
        <taxon>Tetrahymenidae</taxon>
        <taxon>Tetrahymena</taxon>
    </lineage>
</organism>
<dbReference type="InterPro" id="IPR036769">
    <property type="entry name" value="Ribosomal_uL11_C_sf"/>
</dbReference>
<proteinExistence type="evidence at protein level"/>
<dbReference type="KEGG" id="tet:TTHERM_000585349"/>
<dbReference type="PANTHER" id="PTHR11661">
    <property type="entry name" value="60S RIBOSOMAL PROTEIN L12"/>
    <property type="match status" value="1"/>
</dbReference>